<reference evidence="1 2" key="1">
    <citation type="journal article" date="2019" name="Sci. Rep.">
        <title>Orb-weaving spider Araneus ventricosus genome elucidates the spidroin gene catalogue.</title>
        <authorList>
            <person name="Kono N."/>
            <person name="Nakamura H."/>
            <person name="Ohtoshi R."/>
            <person name="Moran D.A.P."/>
            <person name="Shinohara A."/>
            <person name="Yoshida Y."/>
            <person name="Fujiwara M."/>
            <person name="Mori M."/>
            <person name="Tomita M."/>
            <person name="Arakawa K."/>
        </authorList>
    </citation>
    <scope>NUCLEOTIDE SEQUENCE [LARGE SCALE GENOMIC DNA]</scope>
</reference>
<proteinExistence type="predicted"/>
<evidence type="ECO:0000313" key="1">
    <source>
        <dbReference type="EMBL" id="GBM27486.1"/>
    </source>
</evidence>
<dbReference type="OrthoDB" id="125347at2759"/>
<keyword evidence="2" id="KW-1185">Reference proteome</keyword>
<dbReference type="Proteomes" id="UP000499080">
    <property type="component" value="Unassembled WGS sequence"/>
</dbReference>
<dbReference type="AlphaFoldDB" id="A0A4Y2EGU4"/>
<evidence type="ECO:0000313" key="2">
    <source>
        <dbReference type="Proteomes" id="UP000499080"/>
    </source>
</evidence>
<comment type="caution">
    <text evidence="1">The sequence shown here is derived from an EMBL/GenBank/DDBJ whole genome shotgun (WGS) entry which is preliminary data.</text>
</comment>
<gene>
    <name evidence="1" type="ORF">AVEN_205272_1</name>
</gene>
<accession>A0A4Y2EGU4</accession>
<name>A0A4Y2EGU4_ARAVE</name>
<sequence>MRMADYAWKNVTETKIKNHFLKAEFPENKTSRETEEVDSIKHSIGAGEINPEQWALIQNDFNTNISFEDFLDADNELQKCDTITDESFGDIATLKKNAQSQKDSVRRQTSIKDFFIRNY</sequence>
<dbReference type="EMBL" id="BGPR01000586">
    <property type="protein sequence ID" value="GBM27486.1"/>
    <property type="molecule type" value="Genomic_DNA"/>
</dbReference>
<protein>
    <submittedName>
        <fullName evidence="1">Uncharacterized protein</fullName>
    </submittedName>
</protein>
<organism evidence="1 2">
    <name type="scientific">Araneus ventricosus</name>
    <name type="common">Orbweaver spider</name>
    <name type="synonym">Epeira ventricosa</name>
    <dbReference type="NCBI Taxonomy" id="182803"/>
    <lineage>
        <taxon>Eukaryota</taxon>
        <taxon>Metazoa</taxon>
        <taxon>Ecdysozoa</taxon>
        <taxon>Arthropoda</taxon>
        <taxon>Chelicerata</taxon>
        <taxon>Arachnida</taxon>
        <taxon>Araneae</taxon>
        <taxon>Araneomorphae</taxon>
        <taxon>Entelegynae</taxon>
        <taxon>Araneoidea</taxon>
        <taxon>Araneidae</taxon>
        <taxon>Araneus</taxon>
    </lineage>
</organism>